<dbReference type="InterPro" id="IPR036388">
    <property type="entry name" value="WH-like_DNA-bd_sf"/>
</dbReference>
<comment type="caution">
    <text evidence="5">The sequence shown here is derived from an EMBL/GenBank/DDBJ whole genome shotgun (WGS) entry which is preliminary data.</text>
</comment>
<feature type="domain" description="HTH luxR-type" evidence="4">
    <location>
        <begin position="281"/>
        <end position="344"/>
    </location>
</feature>
<keyword evidence="3" id="KW-0804">Transcription</keyword>
<dbReference type="Pfam" id="PF00196">
    <property type="entry name" value="GerE"/>
    <property type="match status" value="1"/>
</dbReference>
<evidence type="ECO:0000259" key="4">
    <source>
        <dbReference type="PROSITE" id="PS50043"/>
    </source>
</evidence>
<sequence length="344" mass="37728">MTPDMDRLERDLCSASGDGLTSDEMGEVISRTIIGLVAHDSLHVCWRNPNTNMASFGFWHRLTAKIGQTQMINLYSGQEPGHPAEQAHRGVLAQVVNARDRLAYKVLRDNGFGSELRLLLRGSHGVWGTLVLYREQGGRPFEQGDVDRVARLVKPLVAASRSYIRATPLRPPEKDLSPGVIVVGADHAVRGITPEGHAWLREIRLPGALANPEWAATALSSEVAMASRRFVRDPTTPRPVACLPSAYAGRWVSIQGQPLNADGTGDVAVIIQAAGVELLPALSAWYDITGRERTIIDQLRDGIPAKQIARRLDLSVHTVNDHLKAIYRKISITSREEITAVLSR</sequence>
<dbReference type="GO" id="GO:0003677">
    <property type="term" value="F:DNA binding"/>
    <property type="evidence" value="ECO:0007669"/>
    <property type="project" value="UniProtKB-KW"/>
</dbReference>
<keyword evidence="6" id="KW-1185">Reference proteome</keyword>
<dbReference type="RefSeq" id="WP_184729971.1">
    <property type="nucleotide sequence ID" value="NZ_JACHIW010000002.1"/>
</dbReference>
<dbReference type="AlphaFoldDB" id="A0A840QI79"/>
<gene>
    <name evidence="5" type="ORF">BJ970_005874</name>
</gene>
<organism evidence="5 6">
    <name type="scientific">Saccharopolyspora phatthalungensis</name>
    <dbReference type="NCBI Taxonomy" id="664693"/>
    <lineage>
        <taxon>Bacteria</taxon>
        <taxon>Bacillati</taxon>
        <taxon>Actinomycetota</taxon>
        <taxon>Actinomycetes</taxon>
        <taxon>Pseudonocardiales</taxon>
        <taxon>Pseudonocardiaceae</taxon>
        <taxon>Saccharopolyspora</taxon>
    </lineage>
</organism>
<dbReference type="Gene3D" id="1.10.10.10">
    <property type="entry name" value="Winged helix-like DNA-binding domain superfamily/Winged helix DNA-binding domain"/>
    <property type="match status" value="1"/>
</dbReference>
<evidence type="ECO:0000313" key="6">
    <source>
        <dbReference type="Proteomes" id="UP000584374"/>
    </source>
</evidence>
<name>A0A840QI79_9PSEU</name>
<dbReference type="PANTHER" id="PTHR44688">
    <property type="entry name" value="DNA-BINDING TRANSCRIPTIONAL ACTIVATOR DEVR_DOSR"/>
    <property type="match status" value="1"/>
</dbReference>
<protein>
    <submittedName>
        <fullName evidence="5">DNA-binding CsgD family transcriptional regulator</fullName>
    </submittedName>
</protein>
<dbReference type="InterPro" id="IPR000792">
    <property type="entry name" value="Tscrpt_reg_LuxR_C"/>
</dbReference>
<reference evidence="5 6" key="1">
    <citation type="submission" date="2020-08" db="EMBL/GenBank/DDBJ databases">
        <title>Sequencing the genomes of 1000 actinobacteria strains.</title>
        <authorList>
            <person name="Klenk H.-P."/>
        </authorList>
    </citation>
    <scope>NUCLEOTIDE SEQUENCE [LARGE SCALE GENOMIC DNA]</scope>
    <source>
        <strain evidence="5 6">DSM 45584</strain>
    </source>
</reference>
<proteinExistence type="predicted"/>
<dbReference type="PROSITE" id="PS00622">
    <property type="entry name" value="HTH_LUXR_1"/>
    <property type="match status" value="1"/>
</dbReference>
<dbReference type="SUPFAM" id="SSF46894">
    <property type="entry name" value="C-terminal effector domain of the bipartite response regulators"/>
    <property type="match status" value="1"/>
</dbReference>
<dbReference type="Proteomes" id="UP000584374">
    <property type="component" value="Unassembled WGS sequence"/>
</dbReference>
<dbReference type="CDD" id="cd06170">
    <property type="entry name" value="LuxR_C_like"/>
    <property type="match status" value="1"/>
</dbReference>
<dbReference type="PROSITE" id="PS50043">
    <property type="entry name" value="HTH_LUXR_2"/>
    <property type="match status" value="1"/>
</dbReference>
<evidence type="ECO:0000256" key="1">
    <source>
        <dbReference type="ARBA" id="ARBA00023015"/>
    </source>
</evidence>
<dbReference type="InterPro" id="IPR016032">
    <property type="entry name" value="Sig_transdc_resp-reg_C-effctor"/>
</dbReference>
<dbReference type="PRINTS" id="PR00038">
    <property type="entry name" value="HTHLUXR"/>
</dbReference>
<accession>A0A840QI79</accession>
<evidence type="ECO:0000256" key="2">
    <source>
        <dbReference type="ARBA" id="ARBA00023125"/>
    </source>
</evidence>
<dbReference type="GO" id="GO:0006355">
    <property type="term" value="P:regulation of DNA-templated transcription"/>
    <property type="evidence" value="ECO:0007669"/>
    <property type="project" value="InterPro"/>
</dbReference>
<keyword evidence="2 5" id="KW-0238">DNA-binding</keyword>
<evidence type="ECO:0000256" key="3">
    <source>
        <dbReference type="ARBA" id="ARBA00023163"/>
    </source>
</evidence>
<dbReference type="PANTHER" id="PTHR44688:SF16">
    <property type="entry name" value="DNA-BINDING TRANSCRIPTIONAL ACTIVATOR DEVR_DOSR"/>
    <property type="match status" value="1"/>
</dbReference>
<evidence type="ECO:0000313" key="5">
    <source>
        <dbReference type="EMBL" id="MBB5158275.1"/>
    </source>
</evidence>
<keyword evidence="1" id="KW-0805">Transcription regulation</keyword>
<dbReference type="EMBL" id="JACHIW010000002">
    <property type="protein sequence ID" value="MBB5158275.1"/>
    <property type="molecule type" value="Genomic_DNA"/>
</dbReference>
<dbReference type="SMART" id="SM00421">
    <property type="entry name" value="HTH_LUXR"/>
    <property type="match status" value="1"/>
</dbReference>